<name>A0A4P6JPE0_KTERU</name>
<proteinExistence type="predicted"/>
<keyword evidence="3" id="KW-1185">Reference proteome</keyword>
<dbReference type="EMBL" id="CP035758">
    <property type="protein sequence ID" value="QBD77249.1"/>
    <property type="molecule type" value="Genomic_DNA"/>
</dbReference>
<accession>A0A4P6JPE0</accession>
<reference evidence="2 3" key="1">
    <citation type="submission" date="2019-01" db="EMBL/GenBank/DDBJ databases">
        <title>Ktedonosporobacter rubrisoli SCAWS-G2.</title>
        <authorList>
            <person name="Huang Y."/>
            <person name="Yan B."/>
        </authorList>
    </citation>
    <scope>NUCLEOTIDE SEQUENCE [LARGE SCALE GENOMIC DNA]</scope>
    <source>
        <strain evidence="2 3">SCAWS-G2</strain>
    </source>
</reference>
<dbReference type="Pfam" id="PF14690">
    <property type="entry name" value="Zn_ribbon_ISL3"/>
    <property type="match status" value="1"/>
</dbReference>
<evidence type="ECO:0000313" key="3">
    <source>
        <dbReference type="Proteomes" id="UP000290365"/>
    </source>
</evidence>
<organism evidence="2 3">
    <name type="scientific">Ktedonosporobacter rubrisoli</name>
    <dbReference type="NCBI Taxonomy" id="2509675"/>
    <lineage>
        <taxon>Bacteria</taxon>
        <taxon>Bacillati</taxon>
        <taxon>Chloroflexota</taxon>
        <taxon>Ktedonobacteria</taxon>
        <taxon>Ktedonobacterales</taxon>
        <taxon>Ktedonosporobacteraceae</taxon>
        <taxon>Ktedonosporobacter</taxon>
    </lineage>
</organism>
<gene>
    <name evidence="2" type="ORF">EPA93_15100</name>
</gene>
<protein>
    <submittedName>
        <fullName evidence="2">Transposase family protein</fullName>
    </submittedName>
</protein>
<evidence type="ECO:0000313" key="2">
    <source>
        <dbReference type="EMBL" id="QBD77249.1"/>
    </source>
</evidence>
<dbReference type="InterPro" id="IPR029261">
    <property type="entry name" value="Transposase_Znf"/>
</dbReference>
<dbReference type="OrthoDB" id="165970at2"/>
<dbReference type="RefSeq" id="WP_129888312.1">
    <property type="nucleotide sequence ID" value="NZ_CP035758.1"/>
</dbReference>
<dbReference type="AlphaFoldDB" id="A0A4P6JPE0"/>
<dbReference type="KEGG" id="kbs:EPA93_15100"/>
<evidence type="ECO:0000259" key="1">
    <source>
        <dbReference type="Pfam" id="PF14690"/>
    </source>
</evidence>
<sequence length="131" mass="14776">MMLEVSSLLSLPAGLEIAEITETSDLVIVHVVTTSPIKAYPLCSEFATHVCSYYTRKVSDLQWAGQHVQLLFHVRKFRCDTATCPRKVFAEHLDSFVEAWARQTKRSHEAIEAIGLSTCGKGEHDWLTVWV</sequence>
<feature type="domain" description="Transposase IS204/IS1001/IS1096/IS1165 zinc-finger" evidence="1">
    <location>
        <begin position="41"/>
        <end position="81"/>
    </location>
</feature>
<dbReference type="Proteomes" id="UP000290365">
    <property type="component" value="Chromosome"/>
</dbReference>